<evidence type="ECO:0000256" key="3">
    <source>
        <dbReference type="ARBA" id="ARBA00022777"/>
    </source>
</evidence>
<evidence type="ECO:0000256" key="4">
    <source>
        <dbReference type="PIRNR" id="PIRNR006078"/>
    </source>
</evidence>
<dbReference type="PIRSF" id="PIRSF006078">
    <property type="entry name" value="GlxK"/>
    <property type="match status" value="1"/>
</dbReference>
<dbReference type="Gene3D" id="3.90.1510.10">
    <property type="entry name" value="Glycerate kinase, domain 2"/>
    <property type="match status" value="1"/>
</dbReference>
<evidence type="ECO:0000313" key="6">
    <source>
        <dbReference type="Proteomes" id="UP001501285"/>
    </source>
</evidence>
<accession>A0ABN2U7V3</accession>
<comment type="similarity">
    <text evidence="1 4">Belongs to the glycerate kinase type-1 family.</text>
</comment>
<dbReference type="InterPro" id="IPR004381">
    <property type="entry name" value="Glycerate_kinase"/>
</dbReference>
<dbReference type="Gene3D" id="3.40.50.10350">
    <property type="entry name" value="Glycerate kinase, domain 1"/>
    <property type="match status" value="1"/>
</dbReference>
<dbReference type="PANTHER" id="PTHR21599:SF0">
    <property type="entry name" value="GLYCERATE KINASE"/>
    <property type="match status" value="1"/>
</dbReference>
<keyword evidence="2 4" id="KW-0808">Transferase</keyword>
<dbReference type="InterPro" id="IPR036129">
    <property type="entry name" value="Glycerate_kinase_sf"/>
</dbReference>
<keyword evidence="3 4" id="KW-0418">Kinase</keyword>
<dbReference type="InterPro" id="IPR018193">
    <property type="entry name" value="Glyc_kinase_flavodox-like_fold"/>
</dbReference>
<organism evidence="5 6">
    <name type="scientific">Terrabacter terrae</name>
    <dbReference type="NCBI Taxonomy" id="318434"/>
    <lineage>
        <taxon>Bacteria</taxon>
        <taxon>Bacillati</taxon>
        <taxon>Actinomycetota</taxon>
        <taxon>Actinomycetes</taxon>
        <taxon>Micrococcales</taxon>
        <taxon>Intrasporangiaceae</taxon>
        <taxon>Terrabacter</taxon>
    </lineage>
</organism>
<protein>
    <submittedName>
        <fullName evidence="5">Glycerate kinase</fullName>
    </submittedName>
</protein>
<dbReference type="GO" id="GO:0016301">
    <property type="term" value="F:kinase activity"/>
    <property type="evidence" value="ECO:0007669"/>
    <property type="project" value="UniProtKB-KW"/>
</dbReference>
<evidence type="ECO:0000256" key="2">
    <source>
        <dbReference type="ARBA" id="ARBA00022679"/>
    </source>
</evidence>
<dbReference type="Proteomes" id="UP001501285">
    <property type="component" value="Unassembled WGS sequence"/>
</dbReference>
<proteinExistence type="inferred from homology"/>
<name>A0ABN2U7V3_9MICO</name>
<sequence>MAVTPDRALRVVVAPDSFKGSATAPEVAAAVSRGWRRARPADVVVEIPMADGGEGTLDAVLAAEGATVHTLPVTLPGVGRHEARWGMVGPRAVVELAECCGLPLVGTRDPGGADTEALGLVLAAALDAGAAEVTLAVGGSASTDGGSGALRALGARVLDAGACDVPRGGLGLVSAATVDLAGLRPPPVSGVTILCDVTAPLLGANGAAHVFAPQKGASPDQVLALDHALARWHGLLGGDAEAPGAGAAGGTAYGFATLWSARLRPGAATVASLVGLPGAVAAADVVVTGEGRWDSQSVTGKVAGHVLGLVADAGAQGVVVAGDLAAALPSGVRGWSLVDAAGGLDPARTDAIRWLEVVGEQAAMRLGESTPVS</sequence>
<dbReference type="EMBL" id="BAAANB010000020">
    <property type="protein sequence ID" value="GAA2029503.1"/>
    <property type="molecule type" value="Genomic_DNA"/>
</dbReference>
<dbReference type="Pfam" id="PF02595">
    <property type="entry name" value="Gly_kinase"/>
    <property type="match status" value="1"/>
</dbReference>
<dbReference type="PANTHER" id="PTHR21599">
    <property type="entry name" value="GLYCERATE KINASE"/>
    <property type="match status" value="1"/>
</dbReference>
<keyword evidence="6" id="KW-1185">Reference proteome</keyword>
<dbReference type="InterPro" id="IPR018197">
    <property type="entry name" value="Glycerate_kinase_RE-like"/>
</dbReference>
<reference evidence="5 6" key="1">
    <citation type="journal article" date="2019" name="Int. J. Syst. Evol. Microbiol.">
        <title>The Global Catalogue of Microorganisms (GCM) 10K type strain sequencing project: providing services to taxonomists for standard genome sequencing and annotation.</title>
        <authorList>
            <consortium name="The Broad Institute Genomics Platform"/>
            <consortium name="The Broad Institute Genome Sequencing Center for Infectious Disease"/>
            <person name="Wu L."/>
            <person name="Ma J."/>
        </authorList>
    </citation>
    <scope>NUCLEOTIDE SEQUENCE [LARGE SCALE GENOMIC DNA]</scope>
    <source>
        <strain evidence="5 6">JCM 14283</strain>
    </source>
</reference>
<evidence type="ECO:0000256" key="1">
    <source>
        <dbReference type="ARBA" id="ARBA00006284"/>
    </source>
</evidence>
<dbReference type="NCBIfam" id="TIGR00045">
    <property type="entry name" value="glycerate kinase"/>
    <property type="match status" value="1"/>
</dbReference>
<evidence type="ECO:0000313" key="5">
    <source>
        <dbReference type="EMBL" id="GAA2029503.1"/>
    </source>
</evidence>
<comment type="caution">
    <text evidence="5">The sequence shown here is derived from an EMBL/GenBank/DDBJ whole genome shotgun (WGS) entry which is preliminary data.</text>
</comment>
<gene>
    <name evidence="5" type="ORF">GCM10009740_18890</name>
</gene>
<dbReference type="SUPFAM" id="SSF110738">
    <property type="entry name" value="Glycerate kinase I"/>
    <property type="match status" value="1"/>
</dbReference>